<dbReference type="eggNOG" id="ENOG5034BU5">
    <property type="taxonomic scope" value="Bacteria"/>
</dbReference>
<feature type="region of interest" description="Disordered" evidence="1">
    <location>
        <begin position="243"/>
        <end position="282"/>
    </location>
</feature>
<comment type="caution">
    <text evidence="2">The sequence shown here is derived from an EMBL/GenBank/DDBJ whole genome shotgun (WGS) entry which is preliminary data.</text>
</comment>
<evidence type="ECO:0000313" key="3">
    <source>
        <dbReference type="Proteomes" id="UP000010988"/>
    </source>
</evidence>
<dbReference type="AlphaFoldDB" id="L7KMB4"/>
<name>L7KMB4_9ACTN</name>
<dbReference type="EMBL" id="BANR01000018">
    <property type="protein sequence ID" value="GAC49985.1"/>
    <property type="molecule type" value="Genomic_DNA"/>
</dbReference>
<proteinExistence type="predicted"/>
<dbReference type="STRING" id="1220583.GOACH_18_01090"/>
<feature type="region of interest" description="Disordered" evidence="1">
    <location>
        <begin position="1"/>
        <end position="27"/>
    </location>
</feature>
<gene>
    <name evidence="2" type="ORF">GOACH_18_01090</name>
</gene>
<reference evidence="2 3" key="1">
    <citation type="submission" date="2012-12" db="EMBL/GenBank/DDBJ databases">
        <title>Whole genome shotgun sequence of Gordonia aichiensis NBRC 108223.</title>
        <authorList>
            <person name="Isaki-Nakamura S."/>
            <person name="Hosoyama A."/>
            <person name="Tsuchikane K."/>
            <person name="Ando Y."/>
            <person name="Baba S."/>
            <person name="Ohji S."/>
            <person name="Hamada M."/>
            <person name="Tamura T."/>
            <person name="Yamazoe A."/>
            <person name="Yamazaki S."/>
            <person name="Fujita N."/>
        </authorList>
    </citation>
    <scope>NUCLEOTIDE SEQUENCE [LARGE SCALE GENOMIC DNA]</scope>
    <source>
        <strain evidence="2 3">NBRC 108223</strain>
    </source>
</reference>
<protein>
    <submittedName>
        <fullName evidence="2">Uncharacterized protein</fullName>
    </submittedName>
</protein>
<feature type="compositionally biased region" description="Basic residues" evidence="1">
    <location>
        <begin position="270"/>
        <end position="282"/>
    </location>
</feature>
<evidence type="ECO:0000313" key="2">
    <source>
        <dbReference type="EMBL" id="GAC49985.1"/>
    </source>
</evidence>
<organism evidence="2 3">
    <name type="scientific">Gordonia aichiensis NBRC 108223</name>
    <dbReference type="NCBI Taxonomy" id="1220583"/>
    <lineage>
        <taxon>Bacteria</taxon>
        <taxon>Bacillati</taxon>
        <taxon>Actinomycetota</taxon>
        <taxon>Actinomycetes</taxon>
        <taxon>Mycobacteriales</taxon>
        <taxon>Gordoniaceae</taxon>
        <taxon>Gordonia</taxon>
    </lineage>
</organism>
<evidence type="ECO:0000256" key="1">
    <source>
        <dbReference type="SAM" id="MobiDB-lite"/>
    </source>
</evidence>
<sequence>MTLLLGETSLQYRPETGTQSDFAPTPPDDHELTLDAGFEPVRQPRGLLSAHERLRAVHRQNGALGRPANAAATIAAREVTTWHGTSMTEQMPTPSVSERVILAMDHGQFVLRGGLGDLDNEFSLLEQALATQPNAGDGLTMVVLSPHQNNFEMPIDVEVFAARPPDDNADWQQICEDILRIGPEGVLQIDSSTMSPVDVQVLPGEYLVQVSGRGFVNYGWPGTTTPDDEWRIRLFPTDGTSPRPAVRWDMPGYGIPDDVEQTPAESESFRRRRAAVGHGSAR</sequence>
<dbReference type="Proteomes" id="UP000010988">
    <property type="component" value="Unassembled WGS sequence"/>
</dbReference>
<feature type="compositionally biased region" description="Polar residues" evidence="1">
    <location>
        <begin position="8"/>
        <end position="22"/>
    </location>
</feature>
<keyword evidence="3" id="KW-1185">Reference proteome</keyword>
<accession>L7KMB4</accession>